<name>A0A5B0R1I0_PUCGR</name>
<gene>
    <name evidence="1" type="ORF">PGT21_016679</name>
</gene>
<sequence length="110" mass="12252">MYQSCHRCDRTRSAIIAPSLWVSFTICRSVTVSLSAGTRPTASFNPSWPASRFRWVSVQFCHNSTDPCINLDSSKQVHDAVTDLHPPLVLSSISDPSWLVNPTLLDRPIP</sequence>
<dbReference type="Proteomes" id="UP000324748">
    <property type="component" value="Unassembled WGS sequence"/>
</dbReference>
<proteinExistence type="predicted"/>
<protein>
    <submittedName>
        <fullName evidence="1">Uncharacterized protein</fullName>
    </submittedName>
</protein>
<keyword evidence="2" id="KW-1185">Reference proteome</keyword>
<dbReference type="AlphaFoldDB" id="A0A5B0R1I0"/>
<dbReference type="EMBL" id="VSWC01000001">
    <property type="protein sequence ID" value="KAA1119163.1"/>
    <property type="molecule type" value="Genomic_DNA"/>
</dbReference>
<evidence type="ECO:0000313" key="1">
    <source>
        <dbReference type="EMBL" id="KAA1119163.1"/>
    </source>
</evidence>
<evidence type="ECO:0000313" key="2">
    <source>
        <dbReference type="Proteomes" id="UP000324748"/>
    </source>
</evidence>
<accession>A0A5B0R1I0</accession>
<comment type="caution">
    <text evidence="1">The sequence shown here is derived from an EMBL/GenBank/DDBJ whole genome shotgun (WGS) entry which is preliminary data.</text>
</comment>
<organism evidence="1 2">
    <name type="scientific">Puccinia graminis f. sp. tritici</name>
    <dbReference type="NCBI Taxonomy" id="56615"/>
    <lineage>
        <taxon>Eukaryota</taxon>
        <taxon>Fungi</taxon>
        <taxon>Dikarya</taxon>
        <taxon>Basidiomycota</taxon>
        <taxon>Pucciniomycotina</taxon>
        <taxon>Pucciniomycetes</taxon>
        <taxon>Pucciniales</taxon>
        <taxon>Pucciniaceae</taxon>
        <taxon>Puccinia</taxon>
    </lineage>
</organism>
<reference evidence="1 2" key="1">
    <citation type="submission" date="2019-05" db="EMBL/GenBank/DDBJ databases">
        <title>Emergence of the Ug99 lineage of the wheat stem rust pathogen through somatic hybridization.</title>
        <authorList>
            <person name="Li F."/>
            <person name="Upadhyaya N.M."/>
            <person name="Sperschneider J."/>
            <person name="Matny O."/>
            <person name="Nguyen-Phuc H."/>
            <person name="Mago R."/>
            <person name="Raley C."/>
            <person name="Miller M.E."/>
            <person name="Silverstein K.A.T."/>
            <person name="Henningsen E."/>
            <person name="Hirsch C.D."/>
            <person name="Visser B."/>
            <person name="Pretorius Z.A."/>
            <person name="Steffenson B.J."/>
            <person name="Schwessinger B."/>
            <person name="Dodds P.N."/>
            <person name="Figueroa M."/>
        </authorList>
    </citation>
    <scope>NUCLEOTIDE SEQUENCE [LARGE SCALE GENOMIC DNA]</scope>
    <source>
        <strain evidence="1">21-0</strain>
    </source>
</reference>